<dbReference type="InterPro" id="IPR046486">
    <property type="entry name" value="DUF6579"/>
</dbReference>
<comment type="caution">
    <text evidence="2">The sequence shown here is derived from an EMBL/GenBank/DDBJ whole genome shotgun (WGS) entry which is preliminary data.</text>
</comment>
<dbReference type="AlphaFoldDB" id="A0AA40E3Y3"/>
<dbReference type="EMBL" id="JAUIRO010000003">
    <property type="protein sequence ID" value="KAK0721683.1"/>
    <property type="molecule type" value="Genomic_DNA"/>
</dbReference>
<protein>
    <submittedName>
        <fullName evidence="2">Uncharacterized protein</fullName>
    </submittedName>
</protein>
<proteinExistence type="predicted"/>
<dbReference type="Proteomes" id="UP001172101">
    <property type="component" value="Unassembled WGS sequence"/>
</dbReference>
<dbReference type="Pfam" id="PF20219">
    <property type="entry name" value="DUF6579"/>
    <property type="match status" value="1"/>
</dbReference>
<feature type="region of interest" description="Disordered" evidence="1">
    <location>
        <begin position="1"/>
        <end position="20"/>
    </location>
</feature>
<feature type="compositionally biased region" description="Basic and acidic residues" evidence="1">
    <location>
        <begin position="455"/>
        <end position="466"/>
    </location>
</feature>
<evidence type="ECO:0000313" key="2">
    <source>
        <dbReference type="EMBL" id="KAK0721683.1"/>
    </source>
</evidence>
<keyword evidence="3" id="KW-1185">Reference proteome</keyword>
<feature type="region of interest" description="Disordered" evidence="1">
    <location>
        <begin position="403"/>
        <end position="479"/>
    </location>
</feature>
<dbReference type="GeneID" id="85324775"/>
<name>A0AA40E3Y3_9PEZI</name>
<gene>
    <name evidence="2" type="ORF">B0T26DRAFT_700041</name>
</gene>
<sequence length="479" mass="52951">MLRRCERAQHSHESNCPREGAKVSQLHSQLVSSYPPAFFCNQSDLLPSDDTMESALISWITGEKRMPRQIPTTSTLVGGRVASAQKVVKTVRAVHGHGIFRVGETINSVNQVSKTLNNFIPKVSKLVDRANQFIPTMQIMAHSACDSIKITTSFTNVATSVGIGANLVLTYQGVKALHLIAAKLEDVAAALAAQTALTAQRDFPQYVYDMIRERLGQTSDDPAGDHWFFLLHPDDDWYPKFYHLLETQPVGPRFCGYTNHIDTIFVFMLAARRFIEERERRAREAGRQFRPVRLHLLIPAYQPILIAEALRIPPEIGDFVMEARVNSGKEFVWLNLPHGQRHHTSGIGHWEPPGTGWWEGVLSKIGLAQRPLTLGSPRVLGSRQRSSEDDDVLAMVGDGEFRARPVADGEPGNEDLLGPQTSNQGGDGGGGGGENRHHATPLHHRHGRRDHRRSVKEIDRGSRGEKGPAAAAAAGLRES</sequence>
<organism evidence="2 3">
    <name type="scientific">Lasiosphaeria miniovina</name>
    <dbReference type="NCBI Taxonomy" id="1954250"/>
    <lineage>
        <taxon>Eukaryota</taxon>
        <taxon>Fungi</taxon>
        <taxon>Dikarya</taxon>
        <taxon>Ascomycota</taxon>
        <taxon>Pezizomycotina</taxon>
        <taxon>Sordariomycetes</taxon>
        <taxon>Sordariomycetidae</taxon>
        <taxon>Sordariales</taxon>
        <taxon>Lasiosphaeriaceae</taxon>
        <taxon>Lasiosphaeria</taxon>
    </lineage>
</organism>
<accession>A0AA40E3Y3</accession>
<feature type="compositionally biased region" description="Basic residues" evidence="1">
    <location>
        <begin position="438"/>
        <end position="454"/>
    </location>
</feature>
<evidence type="ECO:0000256" key="1">
    <source>
        <dbReference type="SAM" id="MobiDB-lite"/>
    </source>
</evidence>
<dbReference type="RefSeq" id="XP_060297607.1">
    <property type="nucleotide sequence ID" value="XM_060441505.1"/>
</dbReference>
<reference evidence="2" key="1">
    <citation type="submission" date="2023-06" db="EMBL/GenBank/DDBJ databases">
        <title>Genome-scale phylogeny and comparative genomics of the fungal order Sordariales.</title>
        <authorList>
            <consortium name="Lawrence Berkeley National Laboratory"/>
            <person name="Hensen N."/>
            <person name="Bonometti L."/>
            <person name="Westerberg I."/>
            <person name="Brannstrom I.O."/>
            <person name="Guillou S."/>
            <person name="Cros-Aarteil S."/>
            <person name="Calhoun S."/>
            <person name="Haridas S."/>
            <person name="Kuo A."/>
            <person name="Mondo S."/>
            <person name="Pangilinan J."/>
            <person name="Riley R."/>
            <person name="LaButti K."/>
            <person name="Andreopoulos B."/>
            <person name="Lipzen A."/>
            <person name="Chen C."/>
            <person name="Yanf M."/>
            <person name="Daum C."/>
            <person name="Ng V."/>
            <person name="Clum A."/>
            <person name="Steindorff A."/>
            <person name="Ohm R."/>
            <person name="Martin F."/>
            <person name="Silar P."/>
            <person name="Natvig D."/>
            <person name="Lalanne C."/>
            <person name="Gautier V."/>
            <person name="Ament-velasquez S.L."/>
            <person name="Kruys A."/>
            <person name="Hutchinson M.I."/>
            <person name="Powell A.J."/>
            <person name="Barry K."/>
            <person name="Miller A.N."/>
            <person name="Grigoriev I.V."/>
            <person name="Debuchy R."/>
            <person name="Gladieux P."/>
            <person name="Thoren M.H."/>
            <person name="Johannesson H."/>
        </authorList>
    </citation>
    <scope>NUCLEOTIDE SEQUENCE</scope>
    <source>
        <strain evidence="2">SMH2392-1A</strain>
    </source>
</reference>
<feature type="compositionally biased region" description="Low complexity" evidence="1">
    <location>
        <begin position="469"/>
        <end position="479"/>
    </location>
</feature>
<evidence type="ECO:0000313" key="3">
    <source>
        <dbReference type="Proteomes" id="UP001172101"/>
    </source>
</evidence>